<keyword evidence="5" id="KW-0653">Protein transport</keyword>
<dbReference type="InterPro" id="IPR011115">
    <property type="entry name" value="SecA_DEAD"/>
</dbReference>
<proteinExistence type="predicted"/>
<dbReference type="AlphaFoldDB" id="A0AAD3NE94"/>
<feature type="transmembrane region" description="Helical" evidence="9">
    <location>
        <begin position="428"/>
        <end position="450"/>
    </location>
</feature>
<evidence type="ECO:0000259" key="10">
    <source>
        <dbReference type="PROSITE" id="PS51194"/>
    </source>
</evidence>
<evidence type="ECO:0000256" key="6">
    <source>
        <dbReference type="ARBA" id="ARBA00022967"/>
    </source>
</evidence>
<accession>A0AAD3NE94</accession>
<evidence type="ECO:0000256" key="3">
    <source>
        <dbReference type="ARBA" id="ARBA00022741"/>
    </source>
</evidence>
<comment type="caution">
    <text evidence="12">The sequence shown here is derived from an EMBL/GenBank/DDBJ whole genome shotgun (WGS) entry which is preliminary data.</text>
</comment>
<dbReference type="InterPro" id="IPR001650">
    <property type="entry name" value="Helicase_C-like"/>
</dbReference>
<evidence type="ECO:0000256" key="5">
    <source>
        <dbReference type="ARBA" id="ARBA00022927"/>
    </source>
</evidence>
<dbReference type="InterPro" id="IPR014018">
    <property type="entry name" value="SecA_motor_DEAD"/>
</dbReference>
<dbReference type="Pfam" id="PF21090">
    <property type="entry name" value="P-loop_SecA"/>
    <property type="match status" value="1"/>
</dbReference>
<feature type="non-terminal residue" evidence="12">
    <location>
        <position position="632"/>
    </location>
</feature>
<reference evidence="12" key="1">
    <citation type="submission" date="2022-08" db="EMBL/GenBank/DDBJ databases">
        <title>Genome sequencing of akame (Lates japonicus).</title>
        <authorList>
            <person name="Hashiguchi Y."/>
            <person name="Takahashi H."/>
        </authorList>
    </citation>
    <scope>NUCLEOTIDE SEQUENCE</scope>
    <source>
        <strain evidence="12">Kochi</strain>
    </source>
</reference>
<dbReference type="InterPro" id="IPR044722">
    <property type="entry name" value="SecA_SF2_C"/>
</dbReference>
<evidence type="ECO:0000259" key="11">
    <source>
        <dbReference type="PROSITE" id="PS51196"/>
    </source>
</evidence>
<keyword evidence="9" id="KW-0812">Transmembrane</keyword>
<feature type="transmembrane region" description="Helical" evidence="9">
    <location>
        <begin position="369"/>
        <end position="391"/>
    </location>
</feature>
<feature type="domain" description="SecA family profile" evidence="11">
    <location>
        <begin position="1"/>
        <end position="367"/>
    </location>
</feature>
<evidence type="ECO:0000256" key="4">
    <source>
        <dbReference type="ARBA" id="ARBA00022840"/>
    </source>
</evidence>
<keyword evidence="4" id="KW-0067">ATP-binding</keyword>
<protein>
    <submittedName>
        <fullName evidence="12">Uncharacterized protein</fullName>
    </submittedName>
</protein>
<dbReference type="GO" id="GO:0016020">
    <property type="term" value="C:membrane"/>
    <property type="evidence" value="ECO:0007669"/>
    <property type="project" value="InterPro"/>
</dbReference>
<feature type="domain" description="Helicase C-terminal" evidence="10">
    <location>
        <begin position="227"/>
        <end position="383"/>
    </location>
</feature>
<dbReference type="PANTHER" id="PTHR30612:SF0">
    <property type="entry name" value="CHLOROPLAST PROTEIN-TRANSPORTING ATPASE"/>
    <property type="match status" value="1"/>
</dbReference>
<dbReference type="SUPFAM" id="SSF52540">
    <property type="entry name" value="P-loop containing nucleoside triphosphate hydrolases"/>
    <property type="match status" value="2"/>
</dbReference>
<evidence type="ECO:0000313" key="12">
    <source>
        <dbReference type="EMBL" id="GLD72897.1"/>
    </source>
</evidence>
<dbReference type="GO" id="GO:0006605">
    <property type="term" value="P:protein targeting"/>
    <property type="evidence" value="ECO:0007669"/>
    <property type="project" value="InterPro"/>
</dbReference>
<dbReference type="InterPro" id="IPR027417">
    <property type="entry name" value="P-loop_NTPase"/>
</dbReference>
<evidence type="ECO:0000256" key="2">
    <source>
        <dbReference type="ARBA" id="ARBA00022490"/>
    </source>
</evidence>
<keyword evidence="2" id="KW-0963">Cytoplasm</keyword>
<keyword evidence="8 9" id="KW-0472">Membrane</keyword>
<evidence type="ECO:0000313" key="13">
    <source>
        <dbReference type="Proteomes" id="UP001279410"/>
    </source>
</evidence>
<dbReference type="Proteomes" id="UP001279410">
    <property type="component" value="Unassembled WGS sequence"/>
</dbReference>
<dbReference type="GO" id="GO:0005524">
    <property type="term" value="F:ATP binding"/>
    <property type="evidence" value="ECO:0007669"/>
    <property type="project" value="UniProtKB-KW"/>
</dbReference>
<gene>
    <name evidence="12" type="ORF">AKAME5_002422200</name>
</gene>
<keyword evidence="13" id="KW-1185">Reference proteome</keyword>
<dbReference type="PROSITE" id="PS51194">
    <property type="entry name" value="HELICASE_CTER"/>
    <property type="match status" value="1"/>
</dbReference>
<evidence type="ECO:0000256" key="9">
    <source>
        <dbReference type="SAM" id="Phobius"/>
    </source>
</evidence>
<name>A0AAD3NE94_LATJO</name>
<dbReference type="InterPro" id="IPR000185">
    <property type="entry name" value="SecA"/>
</dbReference>
<organism evidence="12 13">
    <name type="scientific">Lates japonicus</name>
    <name type="common">Japanese lates</name>
    <dbReference type="NCBI Taxonomy" id="270547"/>
    <lineage>
        <taxon>Eukaryota</taxon>
        <taxon>Metazoa</taxon>
        <taxon>Chordata</taxon>
        <taxon>Craniata</taxon>
        <taxon>Vertebrata</taxon>
        <taxon>Euteleostomi</taxon>
        <taxon>Actinopterygii</taxon>
        <taxon>Neopterygii</taxon>
        <taxon>Teleostei</taxon>
        <taxon>Neoteleostei</taxon>
        <taxon>Acanthomorphata</taxon>
        <taxon>Carangaria</taxon>
        <taxon>Carangaria incertae sedis</taxon>
        <taxon>Centropomidae</taxon>
        <taxon>Lates</taxon>
    </lineage>
</organism>
<dbReference type="PANTHER" id="PTHR30612">
    <property type="entry name" value="SECA INNER MEMBRANE COMPONENT OF SEC PROTEIN SECRETION SYSTEM"/>
    <property type="match status" value="1"/>
</dbReference>
<dbReference type="Pfam" id="PF07517">
    <property type="entry name" value="SecA_DEAD"/>
    <property type="match status" value="1"/>
</dbReference>
<evidence type="ECO:0000256" key="7">
    <source>
        <dbReference type="ARBA" id="ARBA00023010"/>
    </source>
</evidence>
<evidence type="ECO:0000256" key="8">
    <source>
        <dbReference type="ARBA" id="ARBA00023136"/>
    </source>
</evidence>
<evidence type="ECO:0000256" key="1">
    <source>
        <dbReference type="ARBA" id="ARBA00022448"/>
    </source>
</evidence>
<keyword evidence="6" id="KW-1278">Translocase</keyword>
<dbReference type="PROSITE" id="PS51196">
    <property type="entry name" value="SECA_MOTOR_DEAD"/>
    <property type="match status" value="1"/>
</dbReference>
<keyword evidence="3" id="KW-0547">Nucleotide-binding</keyword>
<keyword evidence="1" id="KW-0813">Transport</keyword>
<dbReference type="EMBL" id="BRZM01001296">
    <property type="protein sequence ID" value="GLD72897.1"/>
    <property type="molecule type" value="Genomic_DNA"/>
</dbReference>
<keyword evidence="7" id="KW-0811">Translocation</keyword>
<dbReference type="GO" id="GO:0017038">
    <property type="term" value="P:protein import"/>
    <property type="evidence" value="ECO:0007669"/>
    <property type="project" value="InterPro"/>
</dbReference>
<feature type="non-terminal residue" evidence="12">
    <location>
        <position position="1"/>
    </location>
</feature>
<sequence length="632" mass="70605">LCRAVSDTKGWWPTVQQILRWCVLVLTEKSEALELVGEEDDPCVRAMFAATQVCMGNKLDIVLSSDVHSHEQSKDWFDFYEHLGISVDTNTNKTNTSPREVYEADIVYGTMDDFVSDYLQYGLEMMETGNPLLIRGFIIEQRRLSASPDLELSRLKENDALVFAAEILQSLVDHLRQVFEMKDVRTDRKYQCIIIDEVDSLLLDQGVQMTYLSSPMVSMQHLNVILAVIWSHVRQEGRAALVICETINKAKELYEELKSIVPRQIVLYIRNDKDSLSKIDEILNPGDVIVATNLAGRGTDIKISDKVNKNGGLFVILSFLAENTRVERQAFGRTARKGDDEELQVEAYNLFSQGLKYVFTVEEEPRFPWGALAVFFLGVLQIIGGALITVFTCGTLAQVGMGLITEGISDCITGIESMVTGEFSWKSWAIGKAISIGVSLIGFGVGKLIAKGFKMSKLLIKRFGKELKSLPKFLSKQAKDGFSNVVKTNLVKVVKHTAKKVVEEVISYGFGKVEEALLTQIIDGIKDEVKRGVVNDVKSNMEKEPMAELVDSIILSHVEDKQQLADLLQNEERKNRLLDIFKNLSNTAIQPFYADLGWQNKLNSSISAVINKAKSEAKGKANVILSTIKAIQ</sequence>
<keyword evidence="9" id="KW-1133">Transmembrane helix</keyword>
<dbReference type="GO" id="GO:0006886">
    <property type="term" value="P:intracellular protein transport"/>
    <property type="evidence" value="ECO:0007669"/>
    <property type="project" value="InterPro"/>
</dbReference>
<dbReference type="Gene3D" id="3.40.50.300">
    <property type="entry name" value="P-loop containing nucleotide triphosphate hydrolases"/>
    <property type="match status" value="2"/>
</dbReference>